<evidence type="ECO:0000256" key="4">
    <source>
        <dbReference type="ARBA" id="ARBA00012438"/>
    </source>
</evidence>
<dbReference type="SUPFAM" id="SSF47384">
    <property type="entry name" value="Homodimeric domain of signal transducing histidine kinase"/>
    <property type="match status" value="1"/>
</dbReference>
<feature type="transmembrane region" description="Helical" evidence="14">
    <location>
        <begin position="34"/>
        <end position="51"/>
    </location>
</feature>
<gene>
    <name evidence="16" type="ORF">BHU72_05430</name>
</gene>
<comment type="catalytic activity">
    <reaction evidence="1">
        <text>ATP + protein L-histidine = ADP + protein N-phospho-L-histidine.</text>
        <dbReference type="EC" id="2.7.13.3"/>
    </reaction>
</comment>
<evidence type="ECO:0000259" key="15">
    <source>
        <dbReference type="PROSITE" id="PS50109"/>
    </source>
</evidence>
<dbReference type="CDD" id="cd16922">
    <property type="entry name" value="HATPase_EvgS-ArcB-TorS-like"/>
    <property type="match status" value="1"/>
</dbReference>
<comment type="caution">
    <text evidence="16">The sequence shown here is derived from an EMBL/GenBank/DDBJ whole genome shotgun (WGS) entry which is preliminary data.</text>
</comment>
<evidence type="ECO:0000256" key="2">
    <source>
        <dbReference type="ARBA" id="ARBA00004370"/>
    </source>
</evidence>
<proteinExistence type="inferred from homology"/>
<dbReference type="Gene3D" id="3.30.450.20">
    <property type="entry name" value="PAS domain"/>
    <property type="match status" value="1"/>
</dbReference>
<keyword evidence="10" id="KW-0902">Two-component regulatory system</keyword>
<dbReference type="InterPro" id="IPR031621">
    <property type="entry name" value="HisKA_7TM"/>
</dbReference>
<dbReference type="FunFam" id="1.10.287.130:FF:000038">
    <property type="entry name" value="Sensory transduction histidine kinase"/>
    <property type="match status" value="1"/>
</dbReference>
<evidence type="ECO:0000313" key="17">
    <source>
        <dbReference type="Proteomes" id="UP000095255"/>
    </source>
</evidence>
<keyword evidence="14" id="KW-1133">Transmembrane helix</keyword>
<keyword evidence="17" id="KW-1185">Reference proteome</keyword>
<dbReference type="GO" id="GO:0005524">
    <property type="term" value="F:ATP binding"/>
    <property type="evidence" value="ECO:0007669"/>
    <property type="project" value="UniProtKB-KW"/>
</dbReference>
<evidence type="ECO:0000256" key="3">
    <source>
        <dbReference type="ARBA" id="ARBA00006402"/>
    </source>
</evidence>
<feature type="transmembrane region" description="Helical" evidence="14">
    <location>
        <begin position="6"/>
        <end position="22"/>
    </location>
</feature>
<keyword evidence="14" id="KW-0812">Transmembrane</keyword>
<dbReference type="InterPro" id="IPR036890">
    <property type="entry name" value="HATPase_C_sf"/>
</dbReference>
<dbReference type="CDD" id="cd00082">
    <property type="entry name" value="HisKA"/>
    <property type="match status" value="1"/>
</dbReference>
<feature type="transmembrane region" description="Helical" evidence="14">
    <location>
        <begin position="103"/>
        <end position="125"/>
    </location>
</feature>
<dbReference type="Gene3D" id="1.10.287.130">
    <property type="match status" value="1"/>
</dbReference>
<feature type="transmembrane region" description="Helical" evidence="14">
    <location>
        <begin position="145"/>
        <end position="168"/>
    </location>
</feature>
<evidence type="ECO:0000256" key="10">
    <source>
        <dbReference type="ARBA" id="ARBA00023012"/>
    </source>
</evidence>
<evidence type="ECO:0000256" key="8">
    <source>
        <dbReference type="ARBA" id="ARBA00022777"/>
    </source>
</evidence>
<dbReference type="Pfam" id="PF02518">
    <property type="entry name" value="HATPase_c"/>
    <property type="match status" value="1"/>
</dbReference>
<feature type="domain" description="Histidine kinase" evidence="15">
    <location>
        <begin position="360"/>
        <end position="581"/>
    </location>
</feature>
<evidence type="ECO:0000256" key="11">
    <source>
        <dbReference type="ARBA" id="ARBA00023136"/>
    </source>
</evidence>
<comment type="similarity">
    <text evidence="3">In the N-terminal section; belongs to the phytochrome family.</text>
</comment>
<keyword evidence="7" id="KW-0547">Nucleotide-binding</keyword>
<name>A0A1E5L4I3_9FIRM</name>
<keyword evidence="11 14" id="KW-0472">Membrane</keyword>
<keyword evidence="6" id="KW-0808">Transferase</keyword>
<protein>
    <recommendedName>
        <fullName evidence="13">Circadian input-output histidine kinase CikA</fullName>
        <ecNumber evidence="4">2.7.13.3</ecNumber>
    </recommendedName>
</protein>
<dbReference type="InterPro" id="IPR004358">
    <property type="entry name" value="Sig_transdc_His_kin-like_C"/>
</dbReference>
<dbReference type="FunFam" id="3.30.565.10:FF:000010">
    <property type="entry name" value="Sensor histidine kinase RcsC"/>
    <property type="match status" value="1"/>
</dbReference>
<dbReference type="Pfam" id="PF16927">
    <property type="entry name" value="HisKA_7TM"/>
    <property type="match status" value="1"/>
</dbReference>
<feature type="transmembrane region" description="Helical" evidence="14">
    <location>
        <begin position="63"/>
        <end position="82"/>
    </location>
</feature>
<feature type="transmembrane region" description="Helical" evidence="14">
    <location>
        <begin position="180"/>
        <end position="202"/>
    </location>
</feature>
<dbReference type="GO" id="GO:0000155">
    <property type="term" value="F:phosphorelay sensor kinase activity"/>
    <property type="evidence" value="ECO:0007669"/>
    <property type="project" value="InterPro"/>
</dbReference>
<dbReference type="Gene3D" id="3.30.565.10">
    <property type="entry name" value="Histidine kinase-like ATPase, C-terminal domain"/>
    <property type="match status" value="1"/>
</dbReference>
<dbReference type="EMBL" id="MJAT01000033">
    <property type="protein sequence ID" value="OEH85052.1"/>
    <property type="molecule type" value="Genomic_DNA"/>
</dbReference>
<reference evidence="16 17" key="1">
    <citation type="submission" date="2016-09" db="EMBL/GenBank/DDBJ databases">
        <title>Desulfuribacillus arsenicus sp. nov., an obligately anaerobic, dissimilatory arsenic- and antimonate-reducing bacterium isolated from anoxic sediments.</title>
        <authorList>
            <person name="Abin C.A."/>
            <person name="Hollibaugh J.T."/>
        </authorList>
    </citation>
    <scope>NUCLEOTIDE SEQUENCE [LARGE SCALE GENOMIC DNA]</scope>
    <source>
        <strain evidence="16 17">MLFW-2</strain>
    </source>
</reference>
<evidence type="ECO:0000256" key="9">
    <source>
        <dbReference type="ARBA" id="ARBA00022840"/>
    </source>
</evidence>
<keyword evidence="9" id="KW-0067">ATP-binding</keyword>
<dbReference type="InterPro" id="IPR036097">
    <property type="entry name" value="HisK_dim/P_sf"/>
</dbReference>
<dbReference type="InterPro" id="IPR003661">
    <property type="entry name" value="HisK_dim/P_dom"/>
</dbReference>
<evidence type="ECO:0000256" key="1">
    <source>
        <dbReference type="ARBA" id="ARBA00000085"/>
    </source>
</evidence>
<evidence type="ECO:0000256" key="7">
    <source>
        <dbReference type="ARBA" id="ARBA00022741"/>
    </source>
</evidence>
<evidence type="ECO:0000256" key="12">
    <source>
        <dbReference type="ARBA" id="ARBA00023306"/>
    </source>
</evidence>
<evidence type="ECO:0000256" key="6">
    <source>
        <dbReference type="ARBA" id="ARBA00022679"/>
    </source>
</evidence>
<evidence type="ECO:0000256" key="14">
    <source>
        <dbReference type="SAM" id="Phobius"/>
    </source>
</evidence>
<dbReference type="PROSITE" id="PS50109">
    <property type="entry name" value="HIS_KIN"/>
    <property type="match status" value="1"/>
</dbReference>
<evidence type="ECO:0000313" key="16">
    <source>
        <dbReference type="EMBL" id="OEH85052.1"/>
    </source>
</evidence>
<dbReference type="STRING" id="1390249.BHU72_05430"/>
<evidence type="ECO:0000256" key="5">
    <source>
        <dbReference type="ARBA" id="ARBA00022553"/>
    </source>
</evidence>
<dbReference type="SUPFAM" id="SSF55874">
    <property type="entry name" value="ATPase domain of HSP90 chaperone/DNA topoisomerase II/histidine kinase"/>
    <property type="match status" value="1"/>
</dbReference>
<dbReference type="PANTHER" id="PTHR43047">
    <property type="entry name" value="TWO-COMPONENT HISTIDINE PROTEIN KINASE"/>
    <property type="match status" value="1"/>
</dbReference>
<dbReference type="SMART" id="SM00387">
    <property type="entry name" value="HATPase_c"/>
    <property type="match status" value="1"/>
</dbReference>
<dbReference type="PRINTS" id="PR00344">
    <property type="entry name" value="BCTRLSENSOR"/>
</dbReference>
<comment type="subcellular location">
    <subcellularLocation>
        <location evidence="2">Membrane</location>
    </subcellularLocation>
</comment>
<keyword evidence="5" id="KW-0597">Phosphoprotein</keyword>
<dbReference type="InterPro" id="IPR003594">
    <property type="entry name" value="HATPase_dom"/>
</dbReference>
<dbReference type="SMART" id="SM00388">
    <property type="entry name" value="HisKA"/>
    <property type="match status" value="1"/>
</dbReference>
<keyword evidence="8" id="KW-0418">Kinase</keyword>
<dbReference type="RefSeq" id="WP_069702379.1">
    <property type="nucleotide sequence ID" value="NZ_MJAT01000033.1"/>
</dbReference>
<dbReference type="Proteomes" id="UP000095255">
    <property type="component" value="Unassembled WGS sequence"/>
</dbReference>
<dbReference type="OrthoDB" id="9815750at2"/>
<organism evidence="16 17">
    <name type="scientific">Desulfuribacillus stibiiarsenatis</name>
    <dbReference type="NCBI Taxonomy" id="1390249"/>
    <lineage>
        <taxon>Bacteria</taxon>
        <taxon>Bacillati</taxon>
        <taxon>Bacillota</taxon>
        <taxon>Desulfuribacillia</taxon>
        <taxon>Desulfuribacillales</taxon>
        <taxon>Desulfuribacillaceae</taxon>
        <taxon>Desulfuribacillus</taxon>
    </lineage>
</organism>
<dbReference type="InterPro" id="IPR005467">
    <property type="entry name" value="His_kinase_dom"/>
</dbReference>
<keyword evidence="12" id="KW-0131">Cell cycle</keyword>
<evidence type="ECO:0000256" key="13">
    <source>
        <dbReference type="ARBA" id="ARBA00074306"/>
    </source>
</evidence>
<dbReference type="AlphaFoldDB" id="A0A1E5L4I3"/>
<sequence length="587" mass="66718">MESYIILSVISLVMSLMLIRQISTKFLRYGKYRYFTLLMVAGMLWTLFAMLEVVSKVPENKILFSQLSYMGIVTSPVLLLFFSIEFSGRGDMEYLKNIQTRAFFWMIPFSTFFIAMTNDLHGLMWSSIYIESEVGNHIVLHYERGLWFIVNTIYSYTLILVGLGHIIATMLKRNILGEHFIVIIGIITPLASNSLYLARFTLVDFTPASFSLMFICFAWSLINGFLQEQLAINENVHDYIREGIIVIDPKLHVLSMNMSARDIMQVKNVQEDNVTKTHSQFFHKIRSYVENNQETSFEVQMKNSEWYMVRLYMIKDIRLSDAWIISIVDITDKKEYEQMLVKAKDDAEAANIAKSQFLANMSHEIRTPMNGIIGFVNLLEFTDLTEEQLEYISHINQSSESLLAIINDILDISKVESGNMQLEEIPFDIKDTVEASITPFSAKAKEKGVGLSIQYVTDLPEVAVGDPLRLRQVISNLVNNAIKFTDQGSIHAKVSVIDYTDSTIELEFSIQDTGIGMSVESMQQIFKPFTQADNSLTRKYGGTGLGLTICKRIVEIMGGNIMVTSEDGKGSTFTFTVILGKESTLYT</sequence>
<dbReference type="GO" id="GO:0016020">
    <property type="term" value="C:membrane"/>
    <property type="evidence" value="ECO:0007669"/>
    <property type="project" value="UniProtKB-SubCell"/>
</dbReference>
<accession>A0A1E5L4I3</accession>
<dbReference type="Pfam" id="PF00512">
    <property type="entry name" value="HisKA"/>
    <property type="match status" value="1"/>
</dbReference>
<dbReference type="EC" id="2.7.13.3" evidence="4"/>